<keyword evidence="3" id="KW-1185">Reference proteome</keyword>
<dbReference type="OrthoDB" id="6629798at2759"/>
<feature type="compositionally biased region" description="Basic residues" evidence="1">
    <location>
        <begin position="321"/>
        <end position="333"/>
    </location>
</feature>
<dbReference type="AlphaFoldDB" id="A0A6A4J2F1"/>
<protein>
    <submittedName>
        <fullName evidence="2">Uncharacterized protein</fullName>
    </submittedName>
</protein>
<accession>A0A6A4J2F1</accession>
<evidence type="ECO:0000313" key="3">
    <source>
        <dbReference type="Proteomes" id="UP000466442"/>
    </source>
</evidence>
<comment type="caution">
    <text evidence="2">The sequence shown here is derived from an EMBL/GenBank/DDBJ whole genome shotgun (WGS) entry which is preliminary data.</text>
</comment>
<feature type="region of interest" description="Disordered" evidence="1">
    <location>
        <begin position="291"/>
        <end position="402"/>
    </location>
</feature>
<organism evidence="2 3">
    <name type="scientific">Apolygus lucorum</name>
    <name type="common">Small green plant bug</name>
    <name type="synonym">Lygocoris lucorum</name>
    <dbReference type="NCBI Taxonomy" id="248454"/>
    <lineage>
        <taxon>Eukaryota</taxon>
        <taxon>Metazoa</taxon>
        <taxon>Ecdysozoa</taxon>
        <taxon>Arthropoda</taxon>
        <taxon>Hexapoda</taxon>
        <taxon>Insecta</taxon>
        <taxon>Pterygota</taxon>
        <taxon>Neoptera</taxon>
        <taxon>Paraneoptera</taxon>
        <taxon>Hemiptera</taxon>
        <taxon>Heteroptera</taxon>
        <taxon>Panheteroptera</taxon>
        <taxon>Cimicomorpha</taxon>
        <taxon>Miridae</taxon>
        <taxon>Mirini</taxon>
        <taxon>Apolygus</taxon>
    </lineage>
</organism>
<dbReference type="Proteomes" id="UP000466442">
    <property type="component" value="Linkage Group LG12"/>
</dbReference>
<dbReference type="EMBL" id="WIXP02000012">
    <property type="protein sequence ID" value="KAF6201623.1"/>
    <property type="molecule type" value="Genomic_DNA"/>
</dbReference>
<evidence type="ECO:0000256" key="1">
    <source>
        <dbReference type="SAM" id="MobiDB-lite"/>
    </source>
</evidence>
<feature type="compositionally biased region" description="Basic and acidic residues" evidence="1">
    <location>
        <begin position="296"/>
        <end position="320"/>
    </location>
</feature>
<evidence type="ECO:0000313" key="2">
    <source>
        <dbReference type="EMBL" id="KAF6201623.1"/>
    </source>
</evidence>
<sequence length="402" mass="46858">MNRKLPEGWPADAVCPHLHFKTNVIDRDILTKKQHLELLCTPRGYRWEVAFVKREEHHIVCSNKRSPEKPERPYVYKLLGELWSLVKPEMITKLQEIMEEEFGISKEEAREFICKRVKEMTEKGYVWKKDSTNYTGVDPNDGPPYPLFISKELEQTEHIRCRCNMSIKADPCVVKNVADVLAEKLGGLVEFSMKSKRHHRQKTLSKVIFNGLCRITGDSFNPKEPKSKLQKLQVFLADRMAMWLAQNIPDEDSARARKRRREDVVIRENSRKIAKDYDEKIRHRAALAKKIQNQKRVAEEREKQVRLKEESEKQEKEETKNKKKRRDAGKKSKNKPEGKKPGKLEKKTAEKKPGELGKKPGKLEKKPAEKKPGELEKKPGELEKKPAEKKAVAFKKKELPKK</sequence>
<reference evidence="2" key="1">
    <citation type="journal article" date="2021" name="Mol. Ecol. Resour.">
        <title>Apolygus lucorum genome provides insights into omnivorousness and mesophyll feeding.</title>
        <authorList>
            <person name="Liu Y."/>
            <person name="Liu H."/>
            <person name="Wang H."/>
            <person name="Huang T."/>
            <person name="Liu B."/>
            <person name="Yang B."/>
            <person name="Yin L."/>
            <person name="Li B."/>
            <person name="Zhang Y."/>
            <person name="Zhang S."/>
            <person name="Jiang F."/>
            <person name="Zhang X."/>
            <person name="Ren Y."/>
            <person name="Wang B."/>
            <person name="Wang S."/>
            <person name="Lu Y."/>
            <person name="Wu K."/>
            <person name="Fan W."/>
            <person name="Wang G."/>
        </authorList>
    </citation>
    <scope>NUCLEOTIDE SEQUENCE</scope>
    <source>
        <strain evidence="2">12Hb</strain>
    </source>
</reference>
<proteinExistence type="predicted"/>
<gene>
    <name evidence="2" type="ORF">GE061_004016</name>
</gene>
<feature type="compositionally biased region" description="Basic and acidic residues" evidence="1">
    <location>
        <begin position="334"/>
        <end position="402"/>
    </location>
</feature>
<name>A0A6A4J2F1_APOLU</name>